<dbReference type="InterPro" id="IPR011698">
    <property type="entry name" value="GATase_3"/>
</dbReference>
<dbReference type="Pfam" id="PF07685">
    <property type="entry name" value="GATase_3"/>
    <property type="match status" value="1"/>
</dbReference>
<evidence type="ECO:0000259" key="5">
    <source>
        <dbReference type="Pfam" id="PF01656"/>
    </source>
</evidence>
<dbReference type="RefSeq" id="WP_203366644.1">
    <property type="nucleotide sequence ID" value="NZ_WSFT01000036.1"/>
</dbReference>
<dbReference type="PROSITE" id="PS51274">
    <property type="entry name" value="GATASE_COBBQ"/>
    <property type="match status" value="1"/>
</dbReference>
<feature type="active site" evidence="4">
    <location>
        <position position="430"/>
    </location>
</feature>
<dbReference type="HAMAP" id="MF_00028">
    <property type="entry name" value="CobQ"/>
    <property type="match status" value="1"/>
</dbReference>
<dbReference type="NCBIfam" id="NF001989">
    <property type="entry name" value="PRK00784.1"/>
    <property type="match status" value="1"/>
</dbReference>
<dbReference type="PANTHER" id="PTHR21343">
    <property type="entry name" value="DETHIOBIOTIN SYNTHETASE"/>
    <property type="match status" value="1"/>
</dbReference>
<dbReference type="GO" id="GO:0015420">
    <property type="term" value="F:ABC-type vitamin B12 transporter activity"/>
    <property type="evidence" value="ECO:0007669"/>
    <property type="project" value="UniProtKB-UniRule"/>
</dbReference>
<dbReference type="AlphaFoldDB" id="A0A942USS7"/>
<dbReference type="InterPro" id="IPR047045">
    <property type="entry name" value="CobQ_N"/>
</dbReference>
<evidence type="ECO:0000313" key="8">
    <source>
        <dbReference type="Proteomes" id="UP000724672"/>
    </source>
</evidence>
<evidence type="ECO:0000256" key="2">
    <source>
        <dbReference type="ARBA" id="ARBA00022573"/>
    </source>
</evidence>
<accession>A0A942USS7</accession>
<dbReference type="GO" id="GO:0009236">
    <property type="term" value="P:cobalamin biosynthetic process"/>
    <property type="evidence" value="ECO:0007669"/>
    <property type="project" value="UniProtKB-UniRule"/>
</dbReference>
<dbReference type="NCBIfam" id="TIGR00313">
    <property type="entry name" value="cobQ"/>
    <property type="match status" value="1"/>
</dbReference>
<dbReference type="InterPro" id="IPR029062">
    <property type="entry name" value="Class_I_gatase-like"/>
</dbReference>
<dbReference type="Proteomes" id="UP000724672">
    <property type="component" value="Unassembled WGS sequence"/>
</dbReference>
<dbReference type="InterPro" id="IPR004459">
    <property type="entry name" value="CobQ_synth"/>
</dbReference>
<comment type="pathway">
    <text evidence="1 4">Cofactor biosynthesis; adenosylcobalamin biosynthesis.</text>
</comment>
<keyword evidence="3 4" id="KW-0315">Glutamine amidotransferase</keyword>
<dbReference type="Pfam" id="PF01656">
    <property type="entry name" value="CbiA"/>
    <property type="match status" value="1"/>
</dbReference>
<dbReference type="InterPro" id="IPR033949">
    <property type="entry name" value="CobQ_GATase1"/>
</dbReference>
<dbReference type="CDD" id="cd05389">
    <property type="entry name" value="CobQ_N"/>
    <property type="match status" value="1"/>
</dbReference>
<proteinExistence type="inferred from homology"/>
<comment type="function">
    <text evidence="4">Catalyzes amidations at positions B, D, E, and G on adenosylcobyrinic A,C-diamide. NH(2) groups are provided by glutamine, and one molecule of ATP is hydrogenolyzed for each amidation.</text>
</comment>
<keyword evidence="2 4" id="KW-0169">Cobalamin biosynthesis</keyword>
<sequence>MIQGTGSSVGKSIITAALCRVFKEDGYKTAPFKSQNMALNSYVTKNGEEMGRAQVVQAEAAGIDPMVEMNPILLKPTSEVGSQVILMGRVHKNLTASEYRKEVPNIKGIVDKAYKKLSNDFDVIVIEGAGSPAEINLRENDLVNMGLAELVDSPVVLVGDIERGGVFASLYGTVMILEPSERARIKGFIINKFRGDIEILKPGIKMLEDKINIPCLGVLPYFDLKIDDEDSVTSKFTNNKNNDINIGVVKLPYVSNFSDFTPLEMEDRVSVKYITEEEGFENIDLLIIPGSKNTIKDMEFIIKSRLDRIIYKKHKEGIPIIGICGGYQMLGYEILDPKGIESSMKQINGLGLMKTQTIIQEVKDTKQVKGIIANNPINNLEIETEIINGYEIHMGQTKRFDKCKPFIELEDGRFDGAVSETGLVFGTYLHGIFENDNFRTKLIKLLIAKKGLNIDSKSLNFKELKDIEYQKLSETVRKYLNIEEIKKISGLYR</sequence>
<evidence type="ECO:0000256" key="1">
    <source>
        <dbReference type="ARBA" id="ARBA00004953"/>
    </source>
</evidence>
<dbReference type="Gene3D" id="3.40.50.300">
    <property type="entry name" value="P-loop containing nucleotide triphosphate hydrolases"/>
    <property type="match status" value="1"/>
</dbReference>
<dbReference type="InterPro" id="IPR027417">
    <property type="entry name" value="P-loop_NTPase"/>
</dbReference>
<keyword evidence="8" id="KW-1185">Reference proteome</keyword>
<name>A0A942USS7_9FIRM</name>
<dbReference type="SUPFAM" id="SSF52317">
    <property type="entry name" value="Class I glutamine amidotransferase-like"/>
    <property type="match status" value="1"/>
</dbReference>
<dbReference type="SUPFAM" id="SSF52540">
    <property type="entry name" value="P-loop containing nucleoside triphosphate hydrolases"/>
    <property type="match status" value="1"/>
</dbReference>
<protein>
    <recommendedName>
        <fullName evidence="4">Cobyric acid synthase</fullName>
    </recommendedName>
</protein>
<dbReference type="CDD" id="cd01750">
    <property type="entry name" value="GATase1_CobQ"/>
    <property type="match status" value="1"/>
</dbReference>
<organism evidence="7 8">
    <name type="scientific">Anaeromonas frigoriresistens</name>
    <dbReference type="NCBI Taxonomy" id="2683708"/>
    <lineage>
        <taxon>Bacteria</taxon>
        <taxon>Bacillati</taxon>
        <taxon>Bacillota</taxon>
        <taxon>Tissierellia</taxon>
        <taxon>Tissierellales</taxon>
        <taxon>Thermohalobacteraceae</taxon>
        <taxon>Anaeromonas</taxon>
    </lineage>
</organism>
<feature type="domain" description="CobB/CobQ-like glutamine amidotransferase" evidence="6">
    <location>
        <begin position="245"/>
        <end position="438"/>
    </location>
</feature>
<reference evidence="7" key="1">
    <citation type="submission" date="2019-12" db="EMBL/GenBank/DDBJ databases">
        <title>Clostridiaceae gen. nov. sp. nov., isolated from sediment in Xinjiang, China.</title>
        <authorList>
            <person name="Zhang R."/>
        </authorList>
    </citation>
    <scope>NUCLEOTIDE SEQUENCE</scope>
    <source>
        <strain evidence="7">D2Q-11</strain>
    </source>
</reference>
<comment type="similarity">
    <text evidence="4">Belongs to the CobB/CobQ family. CobQ subfamily.</text>
</comment>
<dbReference type="InterPro" id="IPR002586">
    <property type="entry name" value="CobQ/CobB/MinD/ParA_Nub-bd_dom"/>
</dbReference>
<feature type="domain" description="CobQ/CobB/MinD/ParA nucleotide binding" evidence="5">
    <location>
        <begin position="1"/>
        <end position="222"/>
    </location>
</feature>
<gene>
    <name evidence="4" type="primary">cobQ</name>
    <name evidence="7" type="ORF">GOQ27_08795</name>
</gene>
<comment type="caution">
    <text evidence="7">The sequence shown here is derived from an EMBL/GenBank/DDBJ whole genome shotgun (WGS) entry which is preliminary data.</text>
</comment>
<dbReference type="PANTHER" id="PTHR21343:SF1">
    <property type="entry name" value="COBYRIC ACID SYNTHASE"/>
    <property type="match status" value="1"/>
</dbReference>
<feature type="active site" description="Nucleophile" evidence="4">
    <location>
        <position position="324"/>
    </location>
</feature>
<evidence type="ECO:0000259" key="6">
    <source>
        <dbReference type="Pfam" id="PF07685"/>
    </source>
</evidence>
<evidence type="ECO:0000256" key="4">
    <source>
        <dbReference type="HAMAP-Rule" id="MF_00028"/>
    </source>
</evidence>
<evidence type="ECO:0000256" key="3">
    <source>
        <dbReference type="ARBA" id="ARBA00022962"/>
    </source>
</evidence>
<dbReference type="EMBL" id="WSFT01000036">
    <property type="protein sequence ID" value="MBS4538559.1"/>
    <property type="molecule type" value="Genomic_DNA"/>
</dbReference>
<dbReference type="Gene3D" id="3.40.50.880">
    <property type="match status" value="1"/>
</dbReference>
<evidence type="ECO:0000313" key="7">
    <source>
        <dbReference type="EMBL" id="MBS4538559.1"/>
    </source>
</evidence>
<dbReference type="GO" id="GO:0003824">
    <property type="term" value="F:catalytic activity"/>
    <property type="evidence" value="ECO:0007669"/>
    <property type="project" value="InterPro"/>
</dbReference>